<comment type="caution">
    <text evidence="1">The sequence shown here is derived from an EMBL/GenBank/DDBJ whole genome shotgun (WGS) entry which is preliminary data.</text>
</comment>
<evidence type="ECO:0000313" key="1">
    <source>
        <dbReference type="EMBL" id="RNA33384.1"/>
    </source>
</evidence>
<gene>
    <name evidence="1" type="ORF">BpHYR1_045180</name>
</gene>
<evidence type="ECO:0000313" key="2">
    <source>
        <dbReference type="Proteomes" id="UP000276133"/>
    </source>
</evidence>
<dbReference type="EMBL" id="REGN01001647">
    <property type="protein sequence ID" value="RNA33384.1"/>
    <property type="molecule type" value="Genomic_DNA"/>
</dbReference>
<organism evidence="1 2">
    <name type="scientific">Brachionus plicatilis</name>
    <name type="common">Marine rotifer</name>
    <name type="synonym">Brachionus muelleri</name>
    <dbReference type="NCBI Taxonomy" id="10195"/>
    <lineage>
        <taxon>Eukaryota</taxon>
        <taxon>Metazoa</taxon>
        <taxon>Spiralia</taxon>
        <taxon>Gnathifera</taxon>
        <taxon>Rotifera</taxon>
        <taxon>Eurotatoria</taxon>
        <taxon>Monogononta</taxon>
        <taxon>Pseudotrocha</taxon>
        <taxon>Ploima</taxon>
        <taxon>Brachionidae</taxon>
        <taxon>Brachionus</taxon>
    </lineage>
</organism>
<reference evidence="1 2" key="1">
    <citation type="journal article" date="2018" name="Sci. Rep.">
        <title>Genomic signatures of local adaptation to the degree of environmental predictability in rotifers.</title>
        <authorList>
            <person name="Franch-Gras L."/>
            <person name="Hahn C."/>
            <person name="Garcia-Roger E.M."/>
            <person name="Carmona M.J."/>
            <person name="Serra M."/>
            <person name="Gomez A."/>
        </authorList>
    </citation>
    <scope>NUCLEOTIDE SEQUENCE [LARGE SCALE GENOMIC DNA]</scope>
    <source>
        <strain evidence="1">HYR1</strain>
    </source>
</reference>
<protein>
    <submittedName>
        <fullName evidence="1">Uncharacterized protein</fullName>
    </submittedName>
</protein>
<dbReference type="AlphaFoldDB" id="A0A3M7SC41"/>
<dbReference type="Proteomes" id="UP000276133">
    <property type="component" value="Unassembled WGS sequence"/>
</dbReference>
<accession>A0A3M7SC41</accession>
<proteinExistence type="predicted"/>
<sequence length="176" mass="20233">MKGAFNSIQGNFLYSGYLSKDRTVRYKLYLFFYASILILTDTDFSYTVPKSAIIDYSFPCLNSFSETNIKKIQVLQNSAVGFILKLKYYTPSNILRHESFNKLKLLTVSNRSFELSERYEVGGLRHSVPFVVKLVDEYKAGFESRSFSSALIEQINKYRKLVTITLGTMSKFGFIP</sequence>
<name>A0A3M7SC41_BRAPC</name>
<dbReference type="OrthoDB" id="5953030at2759"/>
<keyword evidence="2" id="KW-1185">Reference proteome</keyword>